<reference evidence="3" key="1">
    <citation type="journal article" date="2019" name="Int. J. Syst. Evol. Microbiol.">
        <title>The Global Catalogue of Microorganisms (GCM) 10K type strain sequencing project: providing services to taxonomists for standard genome sequencing and annotation.</title>
        <authorList>
            <consortium name="The Broad Institute Genomics Platform"/>
            <consortium name="The Broad Institute Genome Sequencing Center for Infectious Disease"/>
            <person name="Wu L."/>
            <person name="Ma J."/>
        </authorList>
    </citation>
    <scope>NUCLEOTIDE SEQUENCE [LARGE SCALE GENOMIC DNA]</scope>
    <source>
        <strain evidence="3">CGMCC 4.1469</strain>
    </source>
</reference>
<sequence length="100" mass="11161">MKAGGRRRARHTLGAHRRRTWRALDARHIAESEAEGEEFDALLEEAARNTVARELAVVLPPILERLNRVIAVAEAVVRGGHGPPQRRHRGRGHGPPYQPT</sequence>
<organism evidence="2 3">
    <name type="scientific">Kitasatospora aburaviensis</name>
    <dbReference type="NCBI Taxonomy" id="67265"/>
    <lineage>
        <taxon>Bacteria</taxon>
        <taxon>Bacillati</taxon>
        <taxon>Actinomycetota</taxon>
        <taxon>Actinomycetes</taxon>
        <taxon>Kitasatosporales</taxon>
        <taxon>Streptomycetaceae</taxon>
        <taxon>Kitasatospora</taxon>
    </lineage>
</organism>
<protein>
    <submittedName>
        <fullName evidence="2">Uncharacterized protein</fullName>
    </submittedName>
</protein>
<dbReference type="RefSeq" id="WP_345330653.1">
    <property type="nucleotide sequence ID" value="NZ_BAAAVH010000123.1"/>
</dbReference>
<dbReference type="EMBL" id="JBHSOD010000020">
    <property type="protein sequence ID" value="MFC5886760.1"/>
    <property type="molecule type" value="Genomic_DNA"/>
</dbReference>
<comment type="caution">
    <text evidence="2">The sequence shown here is derived from an EMBL/GenBank/DDBJ whole genome shotgun (WGS) entry which is preliminary data.</text>
</comment>
<dbReference type="Proteomes" id="UP001596067">
    <property type="component" value="Unassembled WGS sequence"/>
</dbReference>
<gene>
    <name evidence="2" type="ORF">ACFP0N_17480</name>
</gene>
<evidence type="ECO:0000256" key="1">
    <source>
        <dbReference type="SAM" id="MobiDB-lite"/>
    </source>
</evidence>
<evidence type="ECO:0000313" key="3">
    <source>
        <dbReference type="Proteomes" id="UP001596067"/>
    </source>
</evidence>
<accession>A0ABW1EYL1</accession>
<feature type="region of interest" description="Disordered" evidence="1">
    <location>
        <begin position="77"/>
        <end position="100"/>
    </location>
</feature>
<evidence type="ECO:0000313" key="2">
    <source>
        <dbReference type="EMBL" id="MFC5886760.1"/>
    </source>
</evidence>
<name>A0ABW1EYL1_9ACTN</name>
<keyword evidence="3" id="KW-1185">Reference proteome</keyword>
<proteinExistence type="predicted"/>